<accession>A0A699HUV7</accession>
<protein>
    <submittedName>
        <fullName evidence="2">RNA-directed DNA polymerase, eukaryota</fullName>
    </submittedName>
</protein>
<feature type="non-terminal residue" evidence="2">
    <location>
        <position position="302"/>
    </location>
</feature>
<comment type="caution">
    <text evidence="2">The sequence shown here is derived from an EMBL/GenBank/DDBJ whole genome shotgun (WGS) entry which is preliminary data.</text>
</comment>
<reference evidence="2" key="1">
    <citation type="journal article" date="2019" name="Sci. Rep.">
        <title>Draft genome of Tanacetum cinerariifolium, the natural source of mosquito coil.</title>
        <authorList>
            <person name="Yamashiro T."/>
            <person name="Shiraishi A."/>
            <person name="Satake H."/>
            <person name="Nakayama K."/>
        </authorList>
    </citation>
    <scope>NUCLEOTIDE SEQUENCE</scope>
</reference>
<feature type="compositionally biased region" description="Basic and acidic residues" evidence="1">
    <location>
        <begin position="11"/>
        <end position="22"/>
    </location>
</feature>
<dbReference type="GO" id="GO:0003964">
    <property type="term" value="F:RNA-directed DNA polymerase activity"/>
    <property type="evidence" value="ECO:0007669"/>
    <property type="project" value="UniProtKB-KW"/>
</dbReference>
<dbReference type="InterPro" id="IPR036691">
    <property type="entry name" value="Endo/exonu/phosph_ase_sf"/>
</dbReference>
<keyword evidence="2" id="KW-0695">RNA-directed DNA polymerase</keyword>
<name>A0A699HUV7_TANCI</name>
<sequence length="302" mass="34789">MVPDTIFSPIQEEHKHDNKSNFEEGEIQTEDPFYIYDLLEKKPKNDNREEESSKATLKHPSGFTPYDVLRTKDVQDVDDVVKVQENTQKSNKQDNFTKDNNFRGGILCAWDPRMFHKHNATISDYFVSIQGEWIANAKKWDGESILMGDLNKVWHKEERFGSIFNNHNAMVVNSFISSSGLVEVPLGGCAFTWCHKSDHRPIILREELLNKRMNVINSIHDLEKLEATEIAQKAKIKWSIEGDENSKFFHGILNKKRNKHAIRGILSEGEFLNKLSADQSIDLESNVTIEEIKRAVWDCGID</sequence>
<keyword evidence="2" id="KW-0548">Nucleotidyltransferase</keyword>
<proteinExistence type="predicted"/>
<feature type="compositionally biased region" description="Basic and acidic residues" evidence="1">
    <location>
        <begin position="38"/>
        <end position="53"/>
    </location>
</feature>
<organism evidence="2">
    <name type="scientific">Tanacetum cinerariifolium</name>
    <name type="common">Dalmatian daisy</name>
    <name type="synonym">Chrysanthemum cinerariifolium</name>
    <dbReference type="NCBI Taxonomy" id="118510"/>
    <lineage>
        <taxon>Eukaryota</taxon>
        <taxon>Viridiplantae</taxon>
        <taxon>Streptophyta</taxon>
        <taxon>Embryophyta</taxon>
        <taxon>Tracheophyta</taxon>
        <taxon>Spermatophyta</taxon>
        <taxon>Magnoliopsida</taxon>
        <taxon>eudicotyledons</taxon>
        <taxon>Gunneridae</taxon>
        <taxon>Pentapetalae</taxon>
        <taxon>asterids</taxon>
        <taxon>campanulids</taxon>
        <taxon>Asterales</taxon>
        <taxon>Asteraceae</taxon>
        <taxon>Asteroideae</taxon>
        <taxon>Anthemideae</taxon>
        <taxon>Anthemidinae</taxon>
        <taxon>Tanacetum</taxon>
    </lineage>
</organism>
<gene>
    <name evidence="2" type="ORF">Tci_444161</name>
</gene>
<evidence type="ECO:0000256" key="1">
    <source>
        <dbReference type="SAM" id="MobiDB-lite"/>
    </source>
</evidence>
<feature type="region of interest" description="Disordered" evidence="1">
    <location>
        <begin position="1"/>
        <end position="61"/>
    </location>
</feature>
<evidence type="ECO:0000313" key="2">
    <source>
        <dbReference type="EMBL" id="GEY72187.1"/>
    </source>
</evidence>
<dbReference type="SUPFAM" id="SSF56219">
    <property type="entry name" value="DNase I-like"/>
    <property type="match status" value="1"/>
</dbReference>
<keyword evidence="2" id="KW-0808">Transferase</keyword>
<dbReference type="AlphaFoldDB" id="A0A699HUV7"/>
<dbReference type="EMBL" id="BKCJ010203426">
    <property type="protein sequence ID" value="GEY72187.1"/>
    <property type="molecule type" value="Genomic_DNA"/>
</dbReference>